<reference evidence="4" key="3">
    <citation type="submission" date="2016-11" db="EMBL/GenBank/DDBJ databases">
        <authorList>
            <person name="Varghese N."/>
            <person name="Submissions S."/>
        </authorList>
    </citation>
    <scope>NUCLEOTIDE SEQUENCE [LARGE SCALE GENOMIC DNA]</scope>
    <source>
        <strain evidence="4">DSM 27989</strain>
    </source>
</reference>
<dbReference type="Gene3D" id="3.60.15.10">
    <property type="entry name" value="Ribonuclease Z/Hydroxyacylglutathione hydrolase-like"/>
    <property type="match status" value="1"/>
</dbReference>
<dbReference type="InterPro" id="IPR036866">
    <property type="entry name" value="RibonucZ/Hydroxyglut_hydro"/>
</dbReference>
<name>A0A1M6TZ56_9FLAO</name>
<dbReference type="Pfam" id="PF22036">
    <property type="entry name" value="MoaF_like"/>
    <property type="match status" value="1"/>
</dbReference>
<evidence type="ECO:0000259" key="1">
    <source>
        <dbReference type="SMART" id="SM00849"/>
    </source>
</evidence>
<evidence type="ECO:0000313" key="4">
    <source>
        <dbReference type="Proteomes" id="UP000184120"/>
    </source>
</evidence>
<evidence type="ECO:0000313" key="2">
    <source>
        <dbReference type="EMBL" id="GGF08458.1"/>
    </source>
</evidence>
<evidence type="ECO:0000313" key="3">
    <source>
        <dbReference type="EMBL" id="SHK62170.1"/>
    </source>
</evidence>
<dbReference type="SUPFAM" id="SSF56281">
    <property type="entry name" value="Metallo-hydrolase/oxidoreductase"/>
    <property type="match status" value="1"/>
</dbReference>
<dbReference type="PANTHER" id="PTHR42951:SF14">
    <property type="entry name" value="METALLO-BETA-LACTAMASE SUPERFAMILY PROTEIN"/>
    <property type="match status" value="1"/>
</dbReference>
<dbReference type="CDD" id="cd07739">
    <property type="entry name" value="metallo-hydrolase-like_MBL-fold"/>
    <property type="match status" value="1"/>
</dbReference>
<keyword evidence="5" id="KW-1185">Reference proteome</keyword>
<dbReference type="PANTHER" id="PTHR42951">
    <property type="entry name" value="METALLO-BETA-LACTAMASE DOMAIN-CONTAINING"/>
    <property type="match status" value="1"/>
</dbReference>
<dbReference type="AlphaFoldDB" id="A0A1M6TZ56"/>
<dbReference type="EMBL" id="BMFL01000021">
    <property type="protein sequence ID" value="GGF08458.1"/>
    <property type="molecule type" value="Genomic_DNA"/>
</dbReference>
<dbReference type="InterPro" id="IPR053892">
    <property type="entry name" value="MoaF-like"/>
</dbReference>
<feature type="domain" description="Metallo-beta-lactamase" evidence="1">
    <location>
        <begin position="36"/>
        <end position="219"/>
    </location>
</feature>
<protein>
    <submittedName>
        <fullName evidence="3">Glyoxylase, beta-lactamase superfamily II</fullName>
    </submittedName>
    <submittedName>
        <fullName evidence="2">MBL fold metallo-hydrolase</fullName>
    </submittedName>
</protein>
<sequence length="388" mass="43844">MKTFISFITILLTTSSLFGGTIKTKTYHPGSDAIFDVASTIVYGKKDAYLIDVQFQKQYAEELVNEIKALKRNLKLVYISHSDPDYYFATDIIKKNFPNAKIVSTAQTAYLINASKDGKLAVWSPQLKNDAPSEIIIPEAITTLPDLEGNKIEIKQTLEDPAHSFLWIPSIKTILGGISVSEGAHIWMADTQTKTALNQWIQQIDNMKALKPSVVIPSHFLNKDFSPKILDFVKDYLIKFKEENEKYETADKVITSLKEIYPNLPGIDNLELGAKVYKGEMNWDLKNPYPAIGRKITVDFGELKFDLDFKDHQHMSFIGTAGSLKNITDNVEYTAIEVANNIFMVYWIEPKIGARVVNIQDYNNNTIYTNIAGKDSSFNHLQGKLQIK</sequence>
<reference evidence="2" key="5">
    <citation type="submission" date="2024-05" db="EMBL/GenBank/DDBJ databases">
        <authorList>
            <person name="Sun Q."/>
            <person name="Zhou Y."/>
        </authorList>
    </citation>
    <scope>NUCLEOTIDE SEQUENCE</scope>
    <source>
        <strain evidence="2">CGMCC 1.12707</strain>
    </source>
</reference>
<evidence type="ECO:0000313" key="5">
    <source>
        <dbReference type="Proteomes" id="UP000650994"/>
    </source>
</evidence>
<dbReference type="Proteomes" id="UP000650994">
    <property type="component" value="Unassembled WGS sequence"/>
</dbReference>
<dbReference type="RefSeq" id="WP_072929503.1">
    <property type="nucleotide sequence ID" value="NZ_BMFL01000021.1"/>
</dbReference>
<reference evidence="3" key="2">
    <citation type="submission" date="2016-11" db="EMBL/GenBank/DDBJ databases">
        <authorList>
            <person name="Jaros S."/>
            <person name="Januszkiewicz K."/>
            <person name="Wedrychowicz H."/>
        </authorList>
    </citation>
    <scope>NUCLEOTIDE SEQUENCE [LARGE SCALE GENOMIC DNA]</scope>
    <source>
        <strain evidence="3">DSM 27989</strain>
    </source>
</reference>
<reference evidence="5" key="4">
    <citation type="journal article" date="2019" name="Int. J. Syst. Evol. Microbiol.">
        <title>The Global Catalogue of Microorganisms (GCM) 10K type strain sequencing project: providing services to taxonomists for standard genome sequencing and annotation.</title>
        <authorList>
            <consortium name="The Broad Institute Genomics Platform"/>
            <consortium name="The Broad Institute Genome Sequencing Center for Infectious Disease"/>
            <person name="Wu L."/>
            <person name="Ma J."/>
        </authorList>
    </citation>
    <scope>NUCLEOTIDE SEQUENCE [LARGE SCALE GENOMIC DNA]</scope>
    <source>
        <strain evidence="5">CGMCC 1.12707</strain>
    </source>
</reference>
<accession>A0A1M6TZ56</accession>
<proteinExistence type="predicted"/>
<reference evidence="2" key="1">
    <citation type="journal article" date="2014" name="Int. J. Syst. Evol. Microbiol.">
        <title>Complete genome of a new Firmicutes species belonging to the dominant human colonic microbiota ('Ruminococcus bicirculans') reveals two chromosomes and a selective capacity to utilize plant glucans.</title>
        <authorList>
            <consortium name="NISC Comparative Sequencing Program"/>
            <person name="Wegmann U."/>
            <person name="Louis P."/>
            <person name="Goesmann A."/>
            <person name="Henrissat B."/>
            <person name="Duncan S.H."/>
            <person name="Flint H.J."/>
        </authorList>
    </citation>
    <scope>NUCLEOTIDE SEQUENCE</scope>
    <source>
        <strain evidence="2">CGMCC 1.12707</strain>
    </source>
</reference>
<dbReference type="InterPro" id="IPR001279">
    <property type="entry name" value="Metallo-B-lactamas"/>
</dbReference>
<dbReference type="OrthoDB" id="8441428at2"/>
<gene>
    <name evidence="2" type="ORF">GCM10010984_26990</name>
    <name evidence="3" type="ORF">SAMN05443634_102145</name>
</gene>
<dbReference type="Proteomes" id="UP000184120">
    <property type="component" value="Unassembled WGS sequence"/>
</dbReference>
<dbReference type="SMART" id="SM00849">
    <property type="entry name" value="Lactamase_B"/>
    <property type="match status" value="1"/>
</dbReference>
<dbReference type="STRING" id="1434701.SAMN05443634_102145"/>
<organism evidence="3 4">
    <name type="scientific">Chishuiella changwenlii</name>
    <dbReference type="NCBI Taxonomy" id="1434701"/>
    <lineage>
        <taxon>Bacteria</taxon>
        <taxon>Pseudomonadati</taxon>
        <taxon>Bacteroidota</taxon>
        <taxon>Flavobacteriia</taxon>
        <taxon>Flavobacteriales</taxon>
        <taxon>Weeksellaceae</taxon>
        <taxon>Chishuiella</taxon>
    </lineage>
</organism>
<dbReference type="EMBL" id="FRBH01000002">
    <property type="protein sequence ID" value="SHK62170.1"/>
    <property type="molecule type" value="Genomic_DNA"/>
</dbReference>
<dbReference type="InterPro" id="IPR050855">
    <property type="entry name" value="NDM-1-like"/>
</dbReference>